<dbReference type="STRING" id="709323.GCA_001047135_00062"/>
<reference evidence="1" key="1">
    <citation type="journal article" date="2015" name="BMC Genomics">
        <title>Comparative genomics of Fructobacillus spp. and Leuconostoc spp. reveals niche-specific evolution of Fructobacillus spp.</title>
        <authorList>
            <person name="Endo A."/>
            <person name="Tanizawa Y."/>
            <person name="Tanaka N."/>
            <person name="Maeno S."/>
            <person name="Kumar H."/>
            <person name="Shiwa Y."/>
            <person name="Okada S."/>
            <person name="Yoshikawa H."/>
            <person name="Dicks L."/>
            <person name="Nakagawa J."/>
            <person name="Arita M."/>
        </authorList>
    </citation>
    <scope>NUCLEOTIDE SEQUENCE [LARGE SCALE GENOMIC DNA]</scope>
    <source>
        <strain evidence="1">F214-1</strain>
    </source>
</reference>
<dbReference type="AlphaFoldDB" id="A0A3F3H751"/>
<evidence type="ECO:0000313" key="1">
    <source>
        <dbReference type="EMBL" id="GAP03520.1"/>
    </source>
</evidence>
<gene>
    <name evidence="1" type="ORF">FTRO_0010630</name>
</gene>
<dbReference type="Proteomes" id="UP000064514">
    <property type="component" value="Unassembled WGS sequence"/>
</dbReference>
<organism evidence="1">
    <name type="scientific">Fructobacillus tropaeoli</name>
    <dbReference type="NCBI Taxonomy" id="709323"/>
    <lineage>
        <taxon>Bacteria</taxon>
        <taxon>Bacillati</taxon>
        <taxon>Bacillota</taxon>
        <taxon>Bacilli</taxon>
        <taxon>Lactobacillales</taxon>
        <taxon>Lactobacillaceae</taxon>
        <taxon>Fructobacillus</taxon>
    </lineage>
</organism>
<accession>A0A3F3H751</accession>
<protein>
    <submittedName>
        <fullName evidence="1">Cell surface protein</fullName>
    </submittedName>
</protein>
<dbReference type="EMBL" id="DF968078">
    <property type="protein sequence ID" value="GAP03520.1"/>
    <property type="molecule type" value="Genomic_DNA"/>
</dbReference>
<proteinExistence type="predicted"/>
<name>A0A3F3H751_9LACO</name>
<sequence length="147" mass="15845">MGQSLFRGAVSVQEGVDKTNQALQKIDAVYRTGPSLLTQQVAVRNTAANDLNTVNSVISGDDTLSTGEISNLDGLMDQYKANFVTAVQAAQSADEMNQALADFHTNLIKISNQHTKYNLVHQLQQSATDTMTAIENDPTLSASSEQE</sequence>